<feature type="domain" description="DUF4211" evidence="2">
    <location>
        <begin position="420"/>
        <end position="553"/>
    </location>
</feature>
<evidence type="ECO:0000313" key="3">
    <source>
        <dbReference type="EMBL" id="GAM40767.1"/>
    </source>
</evidence>
<keyword evidence="4" id="KW-1185">Reference proteome</keyword>
<comment type="caution">
    <text evidence="3">The sequence shown here is derived from an EMBL/GenBank/DDBJ whole genome shotgun (WGS) entry which is preliminary data.</text>
</comment>
<feature type="compositionally biased region" description="Basic residues" evidence="1">
    <location>
        <begin position="216"/>
        <end position="227"/>
    </location>
</feature>
<dbReference type="GO" id="GO:0005634">
    <property type="term" value="C:nucleus"/>
    <property type="evidence" value="ECO:0007669"/>
    <property type="project" value="TreeGrafter"/>
</dbReference>
<protein>
    <recommendedName>
        <fullName evidence="2">DUF4211 domain-containing protein</fullName>
    </recommendedName>
</protein>
<accession>A0A6N4SM19</accession>
<sequence>MAGVKGKKKQSRLAFAPIQDSPSPDRIDASQSALTPSRLRYTNPFTGKITVRGQLQLEDYVRSWGNSAGEVKEELSEAGQPSSEVEVKRNLTDSPSNQISSRSTPLLHQDSSDDEVIRPSKRRRIATDTVNDESDQDSPPSASPSEIHDLHNHYITDDNSDMGRRPTRQTPRRRSQRLLASSPTETKARRNSLKTDMSNIGEPEDSDVNELASPGTHRKRRGPKPKQKSPPVIELDDSDADSDVVITSHKRKKLKQNDQPSPDQGDDGEDSDDDVIAPTPSRRGFRKSPHKSADTGSEELPKTPRKYSQQDELDLEEDLEDLRDTVVREKRTRGSAINSARSNRQKHLEMLRRRRAGEKDISEDEAEGEEEDDDDDEPQPRYASTADINWDDYSKTRDLDSDAESIIEANEDLDADDSSFVEDDGELGVPGDVNVSVPFEFSRHRTKTTRECFRDVVEWMVHSKLNPAFNRNDDVYQFAFIKVKDEVVGRTASRLISTVWNPDFVNTLRARPHLEVTGHPLDDDHKCDACNRSKHPASSDLKFTGKPYSEETLEPLYDSDDSDSDSSDTCDEDENGPDRDREGHVLLSEDRHYYLGRTCKSNAVLTHTLIHWRFHLYEWVVDYLNHTEELLSNPQKSLDREKMSAKKRTKYANSVVDRMDEDGEVQRLWMDFHQTLRSVREMKDDRPF</sequence>
<dbReference type="Pfam" id="PF13926">
    <property type="entry name" value="DUF4211"/>
    <property type="match status" value="1"/>
</dbReference>
<name>A0A6N4SM19_TALPI</name>
<organism evidence="3 4">
    <name type="scientific">Talaromyces pinophilus</name>
    <name type="common">Penicillium pinophilum</name>
    <dbReference type="NCBI Taxonomy" id="128442"/>
    <lineage>
        <taxon>Eukaryota</taxon>
        <taxon>Fungi</taxon>
        <taxon>Dikarya</taxon>
        <taxon>Ascomycota</taxon>
        <taxon>Pezizomycotina</taxon>
        <taxon>Eurotiomycetes</taxon>
        <taxon>Eurotiomycetidae</taxon>
        <taxon>Eurotiales</taxon>
        <taxon>Trichocomaceae</taxon>
        <taxon>Talaromyces</taxon>
        <taxon>Talaromyces sect. Talaromyces</taxon>
    </lineage>
</organism>
<proteinExistence type="predicted"/>
<evidence type="ECO:0000313" key="4">
    <source>
        <dbReference type="Proteomes" id="UP000053095"/>
    </source>
</evidence>
<feature type="region of interest" description="Disordered" evidence="1">
    <location>
        <begin position="1"/>
        <end position="35"/>
    </location>
</feature>
<dbReference type="InterPro" id="IPR025451">
    <property type="entry name" value="DUF4211"/>
</dbReference>
<feature type="compositionally biased region" description="Basic residues" evidence="1">
    <location>
        <begin position="1"/>
        <end position="11"/>
    </location>
</feature>
<dbReference type="PANTHER" id="PTHR14689">
    <property type="entry name" value="PHORBOL-ESTER_DAG-TYPE DOMAIN-CONTAINING PROTEIN"/>
    <property type="match status" value="1"/>
</dbReference>
<feature type="compositionally biased region" description="Basic and acidic residues" evidence="1">
    <location>
        <begin position="146"/>
        <end position="164"/>
    </location>
</feature>
<feature type="compositionally biased region" description="Acidic residues" evidence="1">
    <location>
        <begin position="361"/>
        <end position="377"/>
    </location>
</feature>
<feature type="compositionally biased region" description="Basic residues" evidence="1">
    <location>
        <begin position="165"/>
        <end position="176"/>
    </location>
</feature>
<gene>
    <name evidence="3" type="ORF">TCE0_039r13368</name>
</gene>
<dbReference type="Proteomes" id="UP000053095">
    <property type="component" value="Unassembled WGS sequence"/>
</dbReference>
<feature type="region of interest" description="Disordered" evidence="1">
    <location>
        <begin position="72"/>
        <end position="395"/>
    </location>
</feature>
<dbReference type="PANTHER" id="PTHR14689:SF0">
    <property type="entry name" value="COILED-COIL DOMAIN-CONTAINING PROTEIN 82"/>
    <property type="match status" value="1"/>
</dbReference>
<feature type="compositionally biased region" description="Polar residues" evidence="1">
    <location>
        <begin position="92"/>
        <end position="106"/>
    </location>
</feature>
<reference evidence="4" key="1">
    <citation type="journal article" date="2015" name="Genome Announc.">
        <title>Draft genome sequence of Talaromyces cellulolyticus strain Y-94, a source of lignocellulosic biomass-degrading enzymes.</title>
        <authorList>
            <person name="Fujii T."/>
            <person name="Koike H."/>
            <person name="Sawayama S."/>
            <person name="Yano S."/>
            <person name="Inoue H."/>
        </authorList>
    </citation>
    <scope>NUCLEOTIDE SEQUENCE [LARGE SCALE GENOMIC DNA]</scope>
    <source>
        <strain evidence="4">Y-94</strain>
    </source>
</reference>
<dbReference type="EMBL" id="DF933835">
    <property type="protein sequence ID" value="GAM40767.1"/>
    <property type="molecule type" value="Genomic_DNA"/>
</dbReference>
<feature type="region of interest" description="Disordered" evidence="1">
    <location>
        <begin position="552"/>
        <end position="584"/>
    </location>
</feature>
<feature type="compositionally biased region" description="Acidic residues" evidence="1">
    <location>
        <begin position="264"/>
        <end position="275"/>
    </location>
</feature>
<feature type="compositionally biased region" description="Acidic residues" evidence="1">
    <location>
        <begin position="311"/>
        <end position="321"/>
    </location>
</feature>
<dbReference type="AlphaFoldDB" id="A0A6N4SM19"/>
<feature type="compositionally biased region" description="Acidic residues" evidence="1">
    <location>
        <begin position="552"/>
        <end position="575"/>
    </location>
</feature>
<evidence type="ECO:0000256" key="1">
    <source>
        <dbReference type="SAM" id="MobiDB-lite"/>
    </source>
</evidence>
<evidence type="ECO:0000259" key="2">
    <source>
        <dbReference type="Pfam" id="PF13926"/>
    </source>
</evidence>